<evidence type="ECO:0000313" key="3">
    <source>
        <dbReference type="Proteomes" id="UP001556367"/>
    </source>
</evidence>
<protein>
    <recommendedName>
        <fullName evidence="4">Cell wall protein</fullName>
    </recommendedName>
</protein>
<reference evidence="3" key="1">
    <citation type="submission" date="2024-06" db="EMBL/GenBank/DDBJ databases">
        <title>Multi-omics analyses provide insights into the biosynthesis of the anticancer antibiotic pleurotin in Hohenbuehelia grisea.</title>
        <authorList>
            <person name="Weaver J.A."/>
            <person name="Alberti F."/>
        </authorList>
    </citation>
    <scope>NUCLEOTIDE SEQUENCE [LARGE SCALE GENOMIC DNA]</scope>
    <source>
        <strain evidence="3">T-177</strain>
    </source>
</reference>
<dbReference type="Proteomes" id="UP001556367">
    <property type="component" value="Unassembled WGS sequence"/>
</dbReference>
<name>A0ABR3JFJ2_9AGAR</name>
<sequence>MVNLTLLTVLLGLVYVTLPVGAKPIQPATSGPLLNRDLSAINSAIEGVGECIKGLPPPTVAKAMSCVSHITFVQAAFENLAADLNNATLSLMDAIALVKSLGDVTSNLHTSLPKVGGAYQLFLALEAKDDEGFSLDDLAEALGDSQEQMDDVFSGLKKVLPTADLKKQAKDQQQKADTDFEQTIAVFKGSEAKISCGQD</sequence>
<feature type="chain" id="PRO_5046302733" description="Cell wall protein" evidence="1">
    <location>
        <begin position="23"/>
        <end position="199"/>
    </location>
</feature>
<keyword evidence="3" id="KW-1185">Reference proteome</keyword>
<accession>A0ABR3JFJ2</accession>
<evidence type="ECO:0000313" key="2">
    <source>
        <dbReference type="EMBL" id="KAL0953981.1"/>
    </source>
</evidence>
<organism evidence="2 3">
    <name type="scientific">Hohenbuehelia grisea</name>
    <dbReference type="NCBI Taxonomy" id="104357"/>
    <lineage>
        <taxon>Eukaryota</taxon>
        <taxon>Fungi</taxon>
        <taxon>Dikarya</taxon>
        <taxon>Basidiomycota</taxon>
        <taxon>Agaricomycotina</taxon>
        <taxon>Agaricomycetes</taxon>
        <taxon>Agaricomycetidae</taxon>
        <taxon>Agaricales</taxon>
        <taxon>Pleurotineae</taxon>
        <taxon>Pleurotaceae</taxon>
        <taxon>Hohenbuehelia</taxon>
    </lineage>
</organism>
<dbReference type="EMBL" id="JASNQZ010000008">
    <property type="protein sequence ID" value="KAL0953981.1"/>
    <property type="molecule type" value="Genomic_DNA"/>
</dbReference>
<keyword evidence="1" id="KW-0732">Signal</keyword>
<gene>
    <name evidence="2" type="ORF">HGRIS_005140</name>
</gene>
<evidence type="ECO:0008006" key="4">
    <source>
        <dbReference type="Google" id="ProtNLM"/>
    </source>
</evidence>
<proteinExistence type="predicted"/>
<feature type="signal peptide" evidence="1">
    <location>
        <begin position="1"/>
        <end position="22"/>
    </location>
</feature>
<comment type="caution">
    <text evidence="2">The sequence shown here is derived from an EMBL/GenBank/DDBJ whole genome shotgun (WGS) entry which is preliminary data.</text>
</comment>
<evidence type="ECO:0000256" key="1">
    <source>
        <dbReference type="SAM" id="SignalP"/>
    </source>
</evidence>